<evidence type="ECO:0008006" key="8">
    <source>
        <dbReference type="Google" id="ProtNLM"/>
    </source>
</evidence>
<dbReference type="PANTHER" id="PTHR36974:SF1">
    <property type="entry name" value="DOXX FAMILY MEMBRANE PROTEIN"/>
    <property type="match status" value="1"/>
</dbReference>
<feature type="transmembrane region" description="Helical" evidence="5">
    <location>
        <begin position="35"/>
        <end position="54"/>
    </location>
</feature>
<dbReference type="EMBL" id="BMIO01000001">
    <property type="protein sequence ID" value="GGD30406.1"/>
    <property type="molecule type" value="Genomic_DNA"/>
</dbReference>
<keyword evidence="7" id="KW-1185">Reference proteome</keyword>
<feature type="transmembrane region" description="Helical" evidence="5">
    <location>
        <begin position="101"/>
        <end position="120"/>
    </location>
</feature>
<sequence length="125" mass="13922">MVLALFYLFAGYAHIADPQTFLKITPGWVPMPETVIFWTGIAELAGAVALAQPFNLKLRQAAGIGLALYALCVWPANINHMMMDMAAPDHGWGLAYHLPRIALQPVLIWLALWTGGVIDWPRRKR</sequence>
<keyword evidence="2 5" id="KW-0812">Transmembrane</keyword>
<dbReference type="GO" id="GO:0016020">
    <property type="term" value="C:membrane"/>
    <property type="evidence" value="ECO:0007669"/>
    <property type="project" value="UniProtKB-SubCell"/>
</dbReference>
<organism evidence="6 7">
    <name type="scientific">Croceicoccus pelagius</name>
    <dbReference type="NCBI Taxonomy" id="1703341"/>
    <lineage>
        <taxon>Bacteria</taxon>
        <taxon>Pseudomonadati</taxon>
        <taxon>Pseudomonadota</taxon>
        <taxon>Alphaproteobacteria</taxon>
        <taxon>Sphingomonadales</taxon>
        <taxon>Erythrobacteraceae</taxon>
        <taxon>Croceicoccus</taxon>
    </lineage>
</organism>
<evidence type="ECO:0000256" key="3">
    <source>
        <dbReference type="ARBA" id="ARBA00022989"/>
    </source>
</evidence>
<evidence type="ECO:0000313" key="6">
    <source>
        <dbReference type="EMBL" id="GGD30406.1"/>
    </source>
</evidence>
<keyword evidence="4 5" id="KW-0472">Membrane</keyword>
<dbReference type="Proteomes" id="UP000598997">
    <property type="component" value="Unassembled WGS sequence"/>
</dbReference>
<protein>
    <recommendedName>
        <fullName evidence="8">DoxX family protein</fullName>
    </recommendedName>
</protein>
<reference evidence="6 7" key="1">
    <citation type="journal article" date="2014" name="Int. J. Syst. Evol. Microbiol.">
        <title>Complete genome sequence of Corynebacterium casei LMG S-19264T (=DSM 44701T), isolated from a smear-ripened cheese.</title>
        <authorList>
            <consortium name="US DOE Joint Genome Institute (JGI-PGF)"/>
            <person name="Walter F."/>
            <person name="Albersmeier A."/>
            <person name="Kalinowski J."/>
            <person name="Ruckert C."/>
        </authorList>
    </citation>
    <scope>NUCLEOTIDE SEQUENCE [LARGE SCALE GENOMIC DNA]</scope>
    <source>
        <strain evidence="6 7">CGMCC 1.15358</strain>
    </source>
</reference>
<gene>
    <name evidence="6" type="ORF">GCM10010989_00610</name>
</gene>
<feature type="transmembrane region" description="Helical" evidence="5">
    <location>
        <begin position="61"/>
        <end position="81"/>
    </location>
</feature>
<dbReference type="AlphaFoldDB" id="A0A916Y5C1"/>
<evidence type="ECO:0000256" key="1">
    <source>
        <dbReference type="ARBA" id="ARBA00004141"/>
    </source>
</evidence>
<evidence type="ECO:0000256" key="2">
    <source>
        <dbReference type="ARBA" id="ARBA00022692"/>
    </source>
</evidence>
<dbReference type="Pfam" id="PF13564">
    <property type="entry name" value="DoxX_2"/>
    <property type="match status" value="1"/>
</dbReference>
<dbReference type="PANTHER" id="PTHR36974">
    <property type="entry name" value="MEMBRANE PROTEIN-RELATED"/>
    <property type="match status" value="1"/>
</dbReference>
<evidence type="ECO:0000256" key="4">
    <source>
        <dbReference type="ARBA" id="ARBA00023136"/>
    </source>
</evidence>
<evidence type="ECO:0000256" key="5">
    <source>
        <dbReference type="SAM" id="Phobius"/>
    </source>
</evidence>
<dbReference type="InterPro" id="IPR032808">
    <property type="entry name" value="DoxX"/>
</dbReference>
<name>A0A916Y5C1_9SPHN</name>
<proteinExistence type="predicted"/>
<comment type="subcellular location">
    <subcellularLocation>
        <location evidence="1">Membrane</location>
        <topology evidence="1">Multi-pass membrane protein</topology>
    </subcellularLocation>
</comment>
<evidence type="ECO:0000313" key="7">
    <source>
        <dbReference type="Proteomes" id="UP000598997"/>
    </source>
</evidence>
<accession>A0A916Y5C1</accession>
<comment type="caution">
    <text evidence="6">The sequence shown here is derived from an EMBL/GenBank/DDBJ whole genome shotgun (WGS) entry which is preliminary data.</text>
</comment>
<keyword evidence="3 5" id="KW-1133">Transmembrane helix</keyword>